<keyword evidence="1" id="KW-1133">Transmembrane helix</keyword>
<dbReference type="EMBL" id="MNVC01000036">
    <property type="protein sequence ID" value="OIO18658.1"/>
    <property type="molecule type" value="Genomic_DNA"/>
</dbReference>
<feature type="transmembrane region" description="Helical" evidence="1">
    <location>
        <begin position="125"/>
        <end position="142"/>
    </location>
</feature>
<proteinExistence type="predicted"/>
<evidence type="ECO:0000313" key="2">
    <source>
        <dbReference type="EMBL" id="OIO18658.1"/>
    </source>
</evidence>
<feature type="transmembrane region" description="Helical" evidence="1">
    <location>
        <begin position="186"/>
        <end position="204"/>
    </location>
</feature>
<accession>A0A1J4U2M6</accession>
<feature type="transmembrane region" description="Helical" evidence="1">
    <location>
        <begin position="154"/>
        <end position="174"/>
    </location>
</feature>
<evidence type="ECO:0008006" key="4">
    <source>
        <dbReference type="Google" id="ProtNLM"/>
    </source>
</evidence>
<comment type="caution">
    <text evidence="2">The sequence shown here is derived from an EMBL/GenBank/DDBJ whole genome shotgun (WGS) entry which is preliminary data.</text>
</comment>
<reference evidence="2 3" key="1">
    <citation type="journal article" date="2016" name="Environ. Microbiol.">
        <title>Genomic resolution of a cold subsurface aquifer community provides metabolic insights for novel microbes adapted to high CO concentrations.</title>
        <authorList>
            <person name="Probst A.J."/>
            <person name="Castelle C.J."/>
            <person name="Singh A."/>
            <person name="Brown C.T."/>
            <person name="Anantharaman K."/>
            <person name="Sharon I."/>
            <person name="Hug L.A."/>
            <person name="Burstein D."/>
            <person name="Emerson J.B."/>
            <person name="Thomas B.C."/>
            <person name="Banfield J.F."/>
        </authorList>
    </citation>
    <scope>NUCLEOTIDE SEQUENCE [LARGE SCALE GENOMIC DNA]</scope>
    <source>
        <strain evidence="2">CG1_02_32_51</strain>
    </source>
</reference>
<feature type="transmembrane region" description="Helical" evidence="1">
    <location>
        <begin position="289"/>
        <end position="322"/>
    </location>
</feature>
<feature type="transmembrane region" description="Helical" evidence="1">
    <location>
        <begin position="500"/>
        <end position="520"/>
    </location>
</feature>
<gene>
    <name evidence="2" type="ORF">AUJ23_03160</name>
</gene>
<feature type="transmembrane region" description="Helical" evidence="1">
    <location>
        <begin position="259"/>
        <end position="277"/>
    </location>
</feature>
<dbReference type="Proteomes" id="UP000181941">
    <property type="component" value="Unassembled WGS sequence"/>
</dbReference>
<keyword evidence="1" id="KW-0472">Membrane</keyword>
<feature type="transmembrane region" description="Helical" evidence="1">
    <location>
        <begin position="334"/>
        <end position="362"/>
    </location>
</feature>
<sequence>MFATIITTLLLLAVWYVQNPIFGTFAYILYIVFFGYSLGTFFIKQEKSFWKLFFGVIGLIAFITSLLSFIYWFYQIDKITITFVYLITSIKIIYLCRKINFADLAILQKYQITLKKIPEYLKQNILAIIILLGQIIILTVIFRHRYDETIISPWTLFSNKIFIFFFLVSALLLFFLQRSKYQKTNLLLIVLHTAIILNVAFLVFKNGYGFDPHIHEATEKWIRKNYFITPKQPYYIGQYMWVVSTNFITKLSITWLDRSIVPLLASITIPLSLYFALLKNNFRKKIFPALLLVSLIPLNFFIFTTPNNLALLISLIISSWIWYENQYGNPHTNIFGILINILNIAIHPIIGLPMFVIYLASIGYKKINTTTKKIFYPLYIIILTFTVPLALYLNSIFHKGSLLLKNTFLNIQDFFNIFTRPHYIFIERGPKLLKLLYYYRDILKPLMIIIIILGVFIALKKYKKNITYFFIATFLALFTSAFFIITSIEFKDVISYDQKLYGIRLLDLSLILFLPFFVIALREIFIILKHKINWQIIVSIFLGLLLLLSWFFTYPTRDNISIYTGQNLRKADLIAVKFIADRNNNQKDYIVLTNQAVATAALVEFGFDGYLSTSQGLQYFYSIPTGGPLYQYFRQMAYVVKVQRQAMEDAMKFAGVKKAYFIHTDYWSPAGQIRDDAKIDADNWWELDDGRVWVYEYILK</sequence>
<dbReference type="AlphaFoldDB" id="A0A1J4U2M6"/>
<feature type="transmembrane region" description="Helical" evidence="1">
    <location>
        <begin position="466"/>
        <end position="488"/>
    </location>
</feature>
<name>A0A1J4U2M6_9BACT</name>
<feature type="transmembrane region" description="Helical" evidence="1">
    <location>
        <begin position="52"/>
        <end position="73"/>
    </location>
</feature>
<evidence type="ECO:0000313" key="3">
    <source>
        <dbReference type="Proteomes" id="UP000181941"/>
    </source>
</evidence>
<dbReference type="STRING" id="1805238.AUJ23_03160"/>
<organism evidence="2 3">
    <name type="scientific">Candidatus Magasanikbacteria bacterium CG1_02_32_51</name>
    <dbReference type="NCBI Taxonomy" id="1805238"/>
    <lineage>
        <taxon>Bacteria</taxon>
        <taxon>Candidatus Magasanikiibacteriota</taxon>
    </lineage>
</organism>
<feature type="transmembrane region" description="Helical" evidence="1">
    <location>
        <begin position="20"/>
        <end position="43"/>
    </location>
</feature>
<protein>
    <recommendedName>
        <fullName evidence="4">Glycosyltransferase RgtA/B/C/D-like domain-containing protein</fullName>
    </recommendedName>
</protein>
<feature type="transmembrane region" description="Helical" evidence="1">
    <location>
        <begin position="79"/>
        <end position="96"/>
    </location>
</feature>
<feature type="transmembrane region" description="Helical" evidence="1">
    <location>
        <begin position="442"/>
        <end position="459"/>
    </location>
</feature>
<feature type="transmembrane region" description="Helical" evidence="1">
    <location>
        <begin position="532"/>
        <end position="552"/>
    </location>
</feature>
<feature type="transmembrane region" description="Helical" evidence="1">
    <location>
        <begin position="374"/>
        <end position="393"/>
    </location>
</feature>
<evidence type="ECO:0000256" key="1">
    <source>
        <dbReference type="SAM" id="Phobius"/>
    </source>
</evidence>
<keyword evidence="1" id="KW-0812">Transmembrane</keyword>